<dbReference type="PANTHER" id="PTHR43394">
    <property type="entry name" value="ATP-DEPENDENT PERMEASE MDL1, MITOCHONDRIAL"/>
    <property type="match status" value="1"/>
</dbReference>
<evidence type="ECO:0000313" key="1">
    <source>
        <dbReference type="EMBL" id="KXB66859.1"/>
    </source>
</evidence>
<dbReference type="SUPFAM" id="SSF52540">
    <property type="entry name" value="P-loop containing nucleoside triphosphate hydrolases"/>
    <property type="match status" value="1"/>
</dbReference>
<accession>A0A134AGN5</accession>
<comment type="caution">
    <text evidence="1">The sequence shown here is derived from an EMBL/GenBank/DDBJ whole genome shotgun (WGS) entry which is preliminary data.</text>
</comment>
<reference evidence="2" key="1">
    <citation type="submission" date="2016-01" db="EMBL/GenBank/DDBJ databases">
        <authorList>
            <person name="Mitreva M."/>
            <person name="Pepin K.H."/>
            <person name="Mihindukulasuriya K.A."/>
            <person name="Fulton R."/>
            <person name="Fronick C."/>
            <person name="O'Laughlin M."/>
            <person name="Miner T."/>
            <person name="Herter B."/>
            <person name="Rosa B.A."/>
            <person name="Cordes M."/>
            <person name="Tomlinson C."/>
            <person name="Wollam A."/>
            <person name="Palsikar V.B."/>
            <person name="Mardis E.R."/>
            <person name="Wilson R.K."/>
        </authorList>
    </citation>
    <scope>NUCLEOTIDE SEQUENCE [LARGE SCALE GENOMIC DNA]</scope>
    <source>
        <strain evidence="2">DNF00729</strain>
    </source>
</reference>
<evidence type="ECO:0000313" key="2">
    <source>
        <dbReference type="Proteomes" id="UP000070442"/>
    </source>
</evidence>
<gene>
    <name evidence="1" type="ORF">HMPREF1863_00911</name>
</gene>
<evidence type="ECO:0008006" key="3">
    <source>
        <dbReference type="Google" id="ProtNLM"/>
    </source>
</evidence>
<keyword evidence="2" id="KW-1185">Reference proteome</keyword>
<dbReference type="Proteomes" id="UP000070442">
    <property type="component" value="Unassembled WGS sequence"/>
</dbReference>
<dbReference type="InterPro" id="IPR027417">
    <property type="entry name" value="P-loop_NTPase"/>
</dbReference>
<name>A0A134AGN5_9FIRM</name>
<dbReference type="PATRIC" id="fig|755172.3.peg.869"/>
<dbReference type="PANTHER" id="PTHR43394:SF1">
    <property type="entry name" value="ATP-BINDING CASSETTE SUB-FAMILY B MEMBER 10, MITOCHONDRIAL"/>
    <property type="match status" value="1"/>
</dbReference>
<dbReference type="AlphaFoldDB" id="A0A134AGN5"/>
<dbReference type="Gene3D" id="3.40.50.300">
    <property type="entry name" value="P-loop containing nucleotide triphosphate hydrolases"/>
    <property type="match status" value="1"/>
</dbReference>
<dbReference type="GO" id="GO:0015421">
    <property type="term" value="F:ABC-type oligopeptide transporter activity"/>
    <property type="evidence" value="ECO:0007669"/>
    <property type="project" value="TreeGrafter"/>
</dbReference>
<dbReference type="EMBL" id="LSDG01000024">
    <property type="protein sequence ID" value="KXB66859.1"/>
    <property type="molecule type" value="Genomic_DNA"/>
</dbReference>
<organism evidence="1 2">
    <name type="scientific">Aedoeadaptatus coxii</name>
    <dbReference type="NCBI Taxonomy" id="755172"/>
    <lineage>
        <taxon>Bacteria</taxon>
        <taxon>Bacillati</taxon>
        <taxon>Bacillota</taxon>
        <taxon>Tissierellia</taxon>
        <taxon>Tissierellales</taxon>
        <taxon>Peptoniphilaceae</taxon>
        <taxon>Aedoeadaptatus</taxon>
    </lineage>
</organism>
<protein>
    <recommendedName>
        <fullName evidence="3">ABC transporter, ATP-binding protein</fullName>
    </recommendedName>
</protein>
<dbReference type="STRING" id="755172.HMPREF1863_00911"/>
<proteinExistence type="predicted"/>
<dbReference type="InterPro" id="IPR039421">
    <property type="entry name" value="Type_1_exporter"/>
</dbReference>
<sequence>MIAHRLNTIEHANQILVISDGKIAEKGKHKDLIVADGIYKRLFDIYKKTNIWQMDIEGSENE</sequence>